<evidence type="ECO:0000256" key="1">
    <source>
        <dbReference type="ARBA" id="ARBA00009013"/>
    </source>
</evidence>
<dbReference type="AlphaFoldDB" id="A0A6L6XVS1"/>
<dbReference type="Gene3D" id="3.30.750.24">
    <property type="entry name" value="STAS domain"/>
    <property type="match status" value="1"/>
</dbReference>
<dbReference type="PROSITE" id="PS50801">
    <property type="entry name" value="STAS"/>
    <property type="match status" value="1"/>
</dbReference>
<comment type="similarity">
    <text evidence="1 2">Belongs to the anti-sigma-factor antagonist family.</text>
</comment>
<keyword evidence="5" id="KW-1185">Reference proteome</keyword>
<dbReference type="PANTHER" id="PTHR33495:SF2">
    <property type="entry name" value="ANTI-SIGMA FACTOR ANTAGONIST TM_1081-RELATED"/>
    <property type="match status" value="1"/>
</dbReference>
<feature type="domain" description="STAS" evidence="3">
    <location>
        <begin position="12"/>
        <end position="119"/>
    </location>
</feature>
<dbReference type="Proteomes" id="UP000473525">
    <property type="component" value="Unassembled WGS sequence"/>
</dbReference>
<sequence>MTTAPPSDDTMLEIDVRKEHGHTVVEVGGELDVFTSARLRTVLFDPALCAGPRVVVDLGRVTFMDSTSIGVLVAARRWHASRDAEVRLVCTEGPVLKVLGLVMLDRVFGIYDSVADATA</sequence>
<dbReference type="InterPro" id="IPR036513">
    <property type="entry name" value="STAS_dom_sf"/>
</dbReference>
<dbReference type="SUPFAM" id="SSF52091">
    <property type="entry name" value="SpoIIaa-like"/>
    <property type="match status" value="1"/>
</dbReference>
<accession>A0A6L6XVS1</accession>
<dbReference type="Pfam" id="PF01740">
    <property type="entry name" value="STAS"/>
    <property type="match status" value="1"/>
</dbReference>
<proteinExistence type="inferred from homology"/>
<dbReference type="PANTHER" id="PTHR33495">
    <property type="entry name" value="ANTI-SIGMA FACTOR ANTAGONIST TM_1081-RELATED-RELATED"/>
    <property type="match status" value="1"/>
</dbReference>
<dbReference type="NCBIfam" id="TIGR00377">
    <property type="entry name" value="ant_ant_sig"/>
    <property type="match status" value="1"/>
</dbReference>
<dbReference type="EMBL" id="WSEK01000004">
    <property type="protein sequence ID" value="MVQ50843.1"/>
    <property type="molecule type" value="Genomic_DNA"/>
</dbReference>
<name>A0A6L6XVS1_9ACTN</name>
<gene>
    <name evidence="4" type="ORF">GON03_16780</name>
</gene>
<dbReference type="CDD" id="cd07043">
    <property type="entry name" value="STAS_anti-anti-sigma_factors"/>
    <property type="match status" value="1"/>
</dbReference>
<evidence type="ECO:0000313" key="5">
    <source>
        <dbReference type="Proteomes" id="UP000473525"/>
    </source>
</evidence>
<dbReference type="InterPro" id="IPR003658">
    <property type="entry name" value="Anti-sigma_ant"/>
</dbReference>
<reference evidence="4 5" key="1">
    <citation type="submission" date="2019-12" db="EMBL/GenBank/DDBJ databases">
        <authorList>
            <person name="Huq M.A."/>
        </authorList>
    </citation>
    <scope>NUCLEOTIDE SEQUENCE [LARGE SCALE GENOMIC DNA]</scope>
    <source>
        <strain evidence="4 5">MAH-18</strain>
    </source>
</reference>
<protein>
    <recommendedName>
        <fullName evidence="2">Anti-sigma factor antagonist</fullName>
    </recommendedName>
</protein>
<evidence type="ECO:0000313" key="4">
    <source>
        <dbReference type="EMBL" id="MVQ50843.1"/>
    </source>
</evidence>
<dbReference type="InterPro" id="IPR002645">
    <property type="entry name" value="STAS_dom"/>
</dbReference>
<comment type="caution">
    <text evidence="4">The sequence shown here is derived from an EMBL/GenBank/DDBJ whole genome shotgun (WGS) entry which is preliminary data.</text>
</comment>
<dbReference type="RefSeq" id="WP_157343993.1">
    <property type="nucleotide sequence ID" value="NZ_WSEK01000004.1"/>
</dbReference>
<organism evidence="4 5">
    <name type="scientific">Nocardioides agri</name>
    <dbReference type="NCBI Taxonomy" id="2682843"/>
    <lineage>
        <taxon>Bacteria</taxon>
        <taxon>Bacillati</taxon>
        <taxon>Actinomycetota</taxon>
        <taxon>Actinomycetes</taxon>
        <taxon>Propionibacteriales</taxon>
        <taxon>Nocardioidaceae</taxon>
        <taxon>Nocardioides</taxon>
    </lineage>
</organism>
<evidence type="ECO:0000256" key="2">
    <source>
        <dbReference type="RuleBase" id="RU003749"/>
    </source>
</evidence>
<dbReference type="GO" id="GO:0043856">
    <property type="term" value="F:anti-sigma factor antagonist activity"/>
    <property type="evidence" value="ECO:0007669"/>
    <property type="project" value="InterPro"/>
</dbReference>
<evidence type="ECO:0000259" key="3">
    <source>
        <dbReference type="PROSITE" id="PS50801"/>
    </source>
</evidence>